<organism evidence="1 2">
    <name type="scientific">Akkermansia muciniphila</name>
    <dbReference type="NCBI Taxonomy" id="239935"/>
    <lineage>
        <taxon>Bacteria</taxon>
        <taxon>Pseudomonadati</taxon>
        <taxon>Verrucomicrobiota</taxon>
        <taxon>Verrucomicrobiia</taxon>
        <taxon>Verrucomicrobiales</taxon>
        <taxon>Akkermansiaceae</taxon>
        <taxon>Akkermansia</taxon>
    </lineage>
</organism>
<evidence type="ECO:0000313" key="1">
    <source>
        <dbReference type="EMBL" id="PNC53968.1"/>
    </source>
</evidence>
<gene>
    <name evidence="1" type="ORF">CXU09_10220</name>
</gene>
<name>A0AAP8T8L6_9BACT</name>
<dbReference type="GO" id="GO:0016788">
    <property type="term" value="F:hydrolase activity, acting on ester bonds"/>
    <property type="evidence" value="ECO:0007669"/>
    <property type="project" value="UniProtKB-ARBA"/>
</dbReference>
<comment type="caution">
    <text evidence="1">The sequence shown here is derived from an EMBL/GenBank/DDBJ whole genome shotgun (WGS) entry which is preliminary data.</text>
</comment>
<dbReference type="SUPFAM" id="SSF52266">
    <property type="entry name" value="SGNH hydrolase"/>
    <property type="match status" value="2"/>
</dbReference>
<dbReference type="InterPro" id="IPR036514">
    <property type="entry name" value="SGNH_hydro_sf"/>
</dbReference>
<dbReference type="RefSeq" id="WP_102736003.1">
    <property type="nucleotide sequence ID" value="NZ_PJKN01000006.1"/>
</dbReference>
<dbReference type="Proteomes" id="UP000235914">
    <property type="component" value="Unassembled WGS sequence"/>
</dbReference>
<sequence>MFIYSYQQHDHLLPGNDRMLVIGSSALAKNHGHLKSSRLAADTLIFNFPLNHPRLWRQMEHSLSGARYSIILFMWPPLHLSPANGRLMEKPPEGGGPMESAEDMLCRLFAFLRKQTRRLILLSSPPSDYGSARHPYAEEPGVLEAWNALLRTLAGKLNLPFIDFCGDMLQYRPLPGSGEEDFPEAYRNLGKQILHRLPFGQTWVRRRSGKIHRLLEKRRKRRKERMLARWRTLAAPPHYREETDWITAIHSEKGQARILLIGDSVMRHLWRPLASELQEDIDLFSSTLIPGDPDYLPTLAGYFPSAGYEAVIVSFGSHVTNKVSAISVDDFRKNYMAFVSQLSKRCRFLILATSTSIMDGPDGTLNEEKEKIITAFNAIVREAASSLPGAVLSDHHDFMQGAQYIDPFHFSPPDRAYQAGKTAGLLLPLLSARQEPPKEQECPKSRPEP</sequence>
<reference evidence="1 2" key="1">
    <citation type="journal article" date="2017" name="BMC Genomics">
        <title>Genome sequencing of 39 Akkermansia muciniphila isolates reveals its population structure, genomic and functional diverisity, and global distribution in mammalian gut microbiotas.</title>
        <authorList>
            <person name="Guo X."/>
            <person name="Li S."/>
            <person name="Zhang J."/>
            <person name="Wu F."/>
            <person name="Li X."/>
            <person name="Wu D."/>
            <person name="Zhang M."/>
            <person name="Ou Z."/>
            <person name="Jie Z."/>
            <person name="Yan Q."/>
            <person name="Li P."/>
            <person name="Yi J."/>
            <person name="Peng Y."/>
        </authorList>
    </citation>
    <scope>NUCLEOTIDE SEQUENCE [LARGE SCALE GENOMIC DNA]</scope>
    <source>
        <strain evidence="1 2">GP43</strain>
    </source>
</reference>
<dbReference type="EMBL" id="PJKN01000006">
    <property type="protein sequence ID" value="PNC53968.1"/>
    <property type="molecule type" value="Genomic_DNA"/>
</dbReference>
<proteinExistence type="predicted"/>
<protein>
    <submittedName>
        <fullName evidence="1">Uncharacterized protein</fullName>
    </submittedName>
</protein>
<dbReference type="CDD" id="cd00229">
    <property type="entry name" value="SGNH_hydrolase"/>
    <property type="match status" value="1"/>
</dbReference>
<accession>A0AAP8T8L6</accession>
<evidence type="ECO:0000313" key="2">
    <source>
        <dbReference type="Proteomes" id="UP000235914"/>
    </source>
</evidence>
<dbReference type="AlphaFoldDB" id="A0AAP8T8L6"/>
<dbReference type="Gene3D" id="3.40.50.1110">
    <property type="entry name" value="SGNH hydrolase"/>
    <property type="match status" value="1"/>
</dbReference>